<dbReference type="RefSeq" id="WP_122627298.1">
    <property type="nucleotide sequence ID" value="NZ_UPPP01000063.1"/>
</dbReference>
<protein>
    <submittedName>
        <fullName evidence="3">Sulfurtransferase tusa</fullName>
    </submittedName>
</protein>
<proteinExistence type="inferred from homology"/>
<dbReference type="PANTHER" id="PTHR33279">
    <property type="entry name" value="SULFUR CARRIER PROTEIN YEDF-RELATED"/>
    <property type="match status" value="1"/>
</dbReference>
<evidence type="ECO:0000256" key="1">
    <source>
        <dbReference type="ARBA" id="ARBA00008984"/>
    </source>
</evidence>
<dbReference type="EMBL" id="UPPP01000063">
    <property type="protein sequence ID" value="VBB06345.1"/>
    <property type="molecule type" value="Genomic_DNA"/>
</dbReference>
<sequence>MAEFKINAKGLQCPGPIVQLFTQIKQAASGDTVLIEATDHGFKKDVAAWCKKTGNTLLSLEEKDNVITARIEKG</sequence>
<feature type="domain" description="UPF0033" evidence="2">
    <location>
        <begin position="6"/>
        <end position="30"/>
    </location>
</feature>
<accession>A0A498R5G0</accession>
<dbReference type="Pfam" id="PF01206">
    <property type="entry name" value="TusA"/>
    <property type="match status" value="1"/>
</dbReference>
<dbReference type="GO" id="GO:0016740">
    <property type="term" value="F:transferase activity"/>
    <property type="evidence" value="ECO:0007669"/>
    <property type="project" value="UniProtKB-KW"/>
</dbReference>
<dbReference type="Proteomes" id="UP000277811">
    <property type="component" value="Unassembled WGS sequence"/>
</dbReference>
<dbReference type="SUPFAM" id="SSF64307">
    <property type="entry name" value="SirA-like"/>
    <property type="match status" value="1"/>
</dbReference>
<dbReference type="OrthoDB" id="9800872at2"/>
<evidence type="ECO:0000259" key="2">
    <source>
        <dbReference type="PROSITE" id="PS01148"/>
    </source>
</evidence>
<keyword evidence="4" id="KW-1185">Reference proteome</keyword>
<dbReference type="InterPro" id="IPR036868">
    <property type="entry name" value="TusA-like_sf"/>
</dbReference>
<evidence type="ECO:0000313" key="3">
    <source>
        <dbReference type="EMBL" id="VBB06345.1"/>
    </source>
</evidence>
<reference evidence="3 4" key="1">
    <citation type="submission" date="2018-06" db="EMBL/GenBank/DDBJ databases">
        <authorList>
            <person name="Strepis N."/>
        </authorList>
    </citation>
    <scope>NUCLEOTIDE SEQUENCE [LARGE SCALE GENOMIC DNA]</scope>
    <source>
        <strain evidence="3">LUCI</strain>
    </source>
</reference>
<dbReference type="InterPro" id="IPR001455">
    <property type="entry name" value="TusA-like"/>
</dbReference>
<dbReference type="PANTHER" id="PTHR33279:SF6">
    <property type="entry name" value="SULFUR CARRIER PROTEIN YEDF-RELATED"/>
    <property type="match status" value="1"/>
</dbReference>
<name>A0A498R5G0_9FIRM</name>
<dbReference type="PROSITE" id="PS01148">
    <property type="entry name" value="UPF0033"/>
    <property type="match status" value="1"/>
</dbReference>
<dbReference type="Gene3D" id="3.30.110.40">
    <property type="entry name" value="TusA-like domain"/>
    <property type="match status" value="1"/>
</dbReference>
<gene>
    <name evidence="3" type="ORF">LUCI_1576</name>
</gene>
<keyword evidence="3" id="KW-0808">Transferase</keyword>
<comment type="similarity">
    <text evidence="1">Belongs to the sulfur carrier protein TusA family.</text>
</comment>
<dbReference type="AlphaFoldDB" id="A0A498R5G0"/>
<organism evidence="3 4">
    <name type="scientific">Lucifera butyrica</name>
    <dbReference type="NCBI Taxonomy" id="1351585"/>
    <lineage>
        <taxon>Bacteria</taxon>
        <taxon>Bacillati</taxon>
        <taxon>Bacillota</taxon>
        <taxon>Negativicutes</taxon>
        <taxon>Veillonellales</taxon>
        <taxon>Veillonellaceae</taxon>
        <taxon>Lucifera</taxon>
    </lineage>
</organism>
<evidence type="ECO:0000313" key="4">
    <source>
        <dbReference type="Proteomes" id="UP000277811"/>
    </source>
</evidence>